<dbReference type="FunFam" id="1.20.1070.10:FF:000010">
    <property type="entry name" value="Olfactory receptor"/>
    <property type="match status" value="1"/>
</dbReference>
<evidence type="ECO:0000256" key="13">
    <source>
        <dbReference type="ARBA" id="ARBA00023224"/>
    </source>
</evidence>
<dbReference type="PRINTS" id="PR00237">
    <property type="entry name" value="GPCRRHODOPSN"/>
</dbReference>
<evidence type="ECO:0000256" key="6">
    <source>
        <dbReference type="ARBA" id="ARBA00022725"/>
    </source>
</evidence>
<dbReference type="InterPro" id="IPR000276">
    <property type="entry name" value="GPCR_Rhodpsn"/>
</dbReference>
<evidence type="ECO:0000256" key="12">
    <source>
        <dbReference type="ARBA" id="ARBA00023180"/>
    </source>
</evidence>
<evidence type="ECO:0000256" key="11">
    <source>
        <dbReference type="ARBA" id="ARBA00023170"/>
    </source>
</evidence>
<dbReference type="InterPro" id="IPR017452">
    <property type="entry name" value="GPCR_Rhodpsn_7TM"/>
</dbReference>
<dbReference type="EMBL" id="CM004467">
    <property type="protein sequence ID" value="OCT98095.1"/>
    <property type="molecule type" value="Genomic_DNA"/>
</dbReference>
<evidence type="ECO:0000256" key="4">
    <source>
        <dbReference type="ARBA" id="ARBA00022606"/>
    </source>
</evidence>
<keyword evidence="3" id="KW-1003">Cell membrane</keyword>
<keyword evidence="9 14" id="KW-0472">Membrane</keyword>
<comment type="subcellular location">
    <subcellularLocation>
        <location evidence="1">Cell membrane</location>
        <topology evidence="1">Multi-pass membrane protein</topology>
    </subcellularLocation>
</comment>
<keyword evidence="8" id="KW-0297">G-protein coupled receptor</keyword>
<dbReference type="PRINTS" id="PR00245">
    <property type="entry name" value="OLFACTORYR"/>
</dbReference>
<evidence type="ECO:0000256" key="5">
    <source>
        <dbReference type="ARBA" id="ARBA00022692"/>
    </source>
</evidence>
<feature type="transmembrane region" description="Helical" evidence="14">
    <location>
        <begin position="27"/>
        <end position="51"/>
    </location>
</feature>
<dbReference type="PROSITE" id="PS50262">
    <property type="entry name" value="G_PROTEIN_RECEP_F1_2"/>
    <property type="match status" value="1"/>
</dbReference>
<keyword evidence="13" id="KW-0807">Transducer</keyword>
<feature type="transmembrane region" description="Helical" evidence="14">
    <location>
        <begin position="57"/>
        <end position="78"/>
    </location>
</feature>
<protein>
    <recommendedName>
        <fullName evidence="15">G-protein coupled receptors family 1 profile domain-containing protein</fullName>
    </recommendedName>
</protein>
<keyword evidence="11" id="KW-0675">Receptor</keyword>
<dbReference type="Proteomes" id="UP000694892">
    <property type="component" value="Chromosome 1S"/>
</dbReference>
<evidence type="ECO:0000256" key="2">
    <source>
        <dbReference type="ARBA" id="ARBA00010663"/>
    </source>
</evidence>
<reference evidence="17" key="1">
    <citation type="journal article" date="2016" name="Nature">
        <title>Genome evolution in the allotetraploid frog Xenopus laevis.</title>
        <authorList>
            <person name="Session A.M."/>
            <person name="Uno Y."/>
            <person name="Kwon T."/>
            <person name="Chapman J.A."/>
            <person name="Toyoda A."/>
            <person name="Takahashi S."/>
            <person name="Fukui A."/>
            <person name="Hikosaka A."/>
            <person name="Suzuki A."/>
            <person name="Kondo M."/>
            <person name="van Heeringen S.J."/>
            <person name="Quigley I."/>
            <person name="Heinz S."/>
            <person name="Ogino H."/>
            <person name="Ochi H."/>
            <person name="Hellsten U."/>
            <person name="Lyons J.B."/>
            <person name="Simakov O."/>
            <person name="Putnam N."/>
            <person name="Stites J."/>
            <person name="Kuroki Y."/>
            <person name="Tanaka T."/>
            <person name="Michiue T."/>
            <person name="Watanabe M."/>
            <person name="Bogdanovic O."/>
            <person name="Lister R."/>
            <person name="Georgiou G."/>
            <person name="Paranjpe S.S."/>
            <person name="van Kruijsbergen I."/>
            <person name="Shu S."/>
            <person name="Carlson J."/>
            <person name="Kinoshita T."/>
            <person name="Ohta Y."/>
            <person name="Mawaribuchi S."/>
            <person name="Jenkins J."/>
            <person name="Grimwood J."/>
            <person name="Schmutz J."/>
            <person name="Mitros T."/>
            <person name="Mozaffari S.V."/>
            <person name="Suzuki Y."/>
            <person name="Haramoto Y."/>
            <person name="Yamamoto T.S."/>
            <person name="Takagi C."/>
            <person name="Heald R."/>
            <person name="Miller K."/>
            <person name="Haudenschild C."/>
            <person name="Kitzman J."/>
            <person name="Nakayama T."/>
            <person name="Izutsu Y."/>
            <person name="Robert J."/>
            <person name="Fortriede J."/>
            <person name="Burns K."/>
            <person name="Lotay V."/>
            <person name="Karimi K."/>
            <person name="Yasuoka Y."/>
            <person name="Dichmann D.S."/>
            <person name="Flajnik M.F."/>
            <person name="Houston D.W."/>
            <person name="Shendure J."/>
            <person name="DuPasquier L."/>
            <person name="Vize P.D."/>
            <person name="Zorn A.M."/>
            <person name="Ito M."/>
            <person name="Marcotte E.M."/>
            <person name="Wallingford J.B."/>
            <person name="Ito Y."/>
            <person name="Asashima M."/>
            <person name="Ueno N."/>
            <person name="Matsuda Y."/>
            <person name="Veenstra G.J."/>
            <person name="Fujiyama A."/>
            <person name="Harland R.M."/>
            <person name="Taira M."/>
            <person name="Rokhsar D.S."/>
        </authorList>
    </citation>
    <scope>NUCLEOTIDE SEQUENCE [LARGE SCALE GENOMIC DNA]</scope>
    <source>
        <strain evidence="17">J</strain>
    </source>
</reference>
<accession>A0A974DV59</accession>
<sequence length="314" mass="35514">MNSGNCSAVSEFLIFGFHSLQRFRLPLFVILSLIYIVTFLENLLIVVLVTISANLQIPMYFILKCISLCELLYVTNLVPKILHDILSEQPTISVTACIIQLHMFGTTGNTMSFLYALMSYDRYVAIANPLRYTSLINKTQCLYMVLGFCVISFTLACVIAGFLYKLEFCHQNIINHIYCDFSPVVNLSTSDTSLLQMITSLFSLVIMLFPLVFTILAYVFIMQAIVRMPSAIGRKKAFSTCSSHLFVVIIHIGILFSVYVIPTKENNNNKGVSFIYIIVTPLINPIIYTLRNKEIHTSFAKSLRKLNIANNISF</sequence>
<dbReference type="GO" id="GO:0004930">
    <property type="term" value="F:G protein-coupled receptor activity"/>
    <property type="evidence" value="ECO:0007669"/>
    <property type="project" value="UniProtKB-KW"/>
</dbReference>
<dbReference type="Pfam" id="PF13853">
    <property type="entry name" value="7tm_4"/>
    <property type="match status" value="1"/>
</dbReference>
<feature type="transmembrane region" description="Helical" evidence="14">
    <location>
        <begin position="273"/>
        <end position="290"/>
    </location>
</feature>
<feature type="transmembrane region" description="Helical" evidence="14">
    <location>
        <begin position="197"/>
        <end position="221"/>
    </location>
</feature>
<dbReference type="PANTHER" id="PTHR24242:SF253">
    <property type="entry name" value="OLFACTORY RECEPTOR-RELATED"/>
    <property type="match status" value="1"/>
</dbReference>
<evidence type="ECO:0000313" key="17">
    <source>
        <dbReference type="Proteomes" id="UP000694892"/>
    </source>
</evidence>
<gene>
    <name evidence="16" type="ORF">XELAEV_18010323mg</name>
</gene>
<evidence type="ECO:0000256" key="14">
    <source>
        <dbReference type="SAM" id="Phobius"/>
    </source>
</evidence>
<feature type="transmembrane region" description="Helical" evidence="14">
    <location>
        <begin position="242"/>
        <end position="261"/>
    </location>
</feature>
<dbReference type="GO" id="GO:0005886">
    <property type="term" value="C:plasma membrane"/>
    <property type="evidence" value="ECO:0007669"/>
    <property type="project" value="UniProtKB-SubCell"/>
</dbReference>
<evidence type="ECO:0000259" key="15">
    <source>
        <dbReference type="PROSITE" id="PS50262"/>
    </source>
</evidence>
<dbReference type="AlphaFoldDB" id="A0A974DV59"/>
<dbReference type="PANTHER" id="PTHR24242">
    <property type="entry name" value="G-PROTEIN COUPLED RECEPTOR"/>
    <property type="match status" value="1"/>
</dbReference>
<organism evidence="16 17">
    <name type="scientific">Xenopus laevis</name>
    <name type="common">African clawed frog</name>
    <dbReference type="NCBI Taxonomy" id="8355"/>
    <lineage>
        <taxon>Eukaryota</taxon>
        <taxon>Metazoa</taxon>
        <taxon>Chordata</taxon>
        <taxon>Craniata</taxon>
        <taxon>Vertebrata</taxon>
        <taxon>Euteleostomi</taxon>
        <taxon>Amphibia</taxon>
        <taxon>Batrachia</taxon>
        <taxon>Anura</taxon>
        <taxon>Pipoidea</taxon>
        <taxon>Pipidae</taxon>
        <taxon>Xenopodinae</taxon>
        <taxon>Xenopus</taxon>
        <taxon>Xenopus</taxon>
    </lineage>
</organism>
<feature type="domain" description="G-protein coupled receptors family 1 profile" evidence="15">
    <location>
        <begin position="41"/>
        <end position="288"/>
    </location>
</feature>
<evidence type="ECO:0000313" key="16">
    <source>
        <dbReference type="EMBL" id="OCT98095.1"/>
    </source>
</evidence>
<keyword evidence="6" id="KW-0552">Olfaction</keyword>
<dbReference type="Gene3D" id="1.20.1070.10">
    <property type="entry name" value="Rhodopsin 7-helix transmembrane proteins"/>
    <property type="match status" value="1"/>
</dbReference>
<name>A0A974DV59_XENLA</name>
<keyword evidence="4" id="KW-0716">Sensory transduction</keyword>
<evidence type="ECO:0000256" key="3">
    <source>
        <dbReference type="ARBA" id="ARBA00022475"/>
    </source>
</evidence>
<evidence type="ECO:0000256" key="8">
    <source>
        <dbReference type="ARBA" id="ARBA00023040"/>
    </source>
</evidence>
<evidence type="ECO:0000256" key="7">
    <source>
        <dbReference type="ARBA" id="ARBA00022989"/>
    </source>
</evidence>
<proteinExistence type="inferred from homology"/>
<keyword evidence="10" id="KW-1015">Disulfide bond</keyword>
<comment type="similarity">
    <text evidence="2">Belongs to the G-protein coupled receptor 1 family.</text>
</comment>
<keyword evidence="5 14" id="KW-0812">Transmembrane</keyword>
<evidence type="ECO:0000256" key="10">
    <source>
        <dbReference type="ARBA" id="ARBA00023157"/>
    </source>
</evidence>
<evidence type="ECO:0000256" key="1">
    <source>
        <dbReference type="ARBA" id="ARBA00004651"/>
    </source>
</evidence>
<evidence type="ECO:0000256" key="9">
    <source>
        <dbReference type="ARBA" id="ARBA00023136"/>
    </source>
</evidence>
<dbReference type="InterPro" id="IPR050939">
    <property type="entry name" value="Olfactory_GPCR1"/>
</dbReference>
<dbReference type="FunFam" id="1.10.1220.70:FF:000001">
    <property type="entry name" value="Olfactory receptor"/>
    <property type="match status" value="1"/>
</dbReference>
<dbReference type="InterPro" id="IPR000725">
    <property type="entry name" value="Olfact_rcpt"/>
</dbReference>
<dbReference type="GO" id="GO:0004984">
    <property type="term" value="F:olfactory receptor activity"/>
    <property type="evidence" value="ECO:0007669"/>
    <property type="project" value="InterPro"/>
</dbReference>
<feature type="transmembrane region" description="Helical" evidence="14">
    <location>
        <begin position="141"/>
        <end position="164"/>
    </location>
</feature>
<dbReference type="SUPFAM" id="SSF81321">
    <property type="entry name" value="Family A G protein-coupled receptor-like"/>
    <property type="match status" value="1"/>
</dbReference>
<keyword evidence="12" id="KW-0325">Glycoprotein</keyword>
<keyword evidence="7 14" id="KW-1133">Transmembrane helix</keyword>